<reference evidence="2 3" key="1">
    <citation type="submission" date="2019-10" db="EMBL/GenBank/DDBJ databases">
        <title>Comparative genomics of sulfur disproportionating microorganisms.</title>
        <authorList>
            <person name="Ward L.M."/>
            <person name="Bertran E."/>
            <person name="Johnston D."/>
        </authorList>
    </citation>
    <scope>NUCLEOTIDE SEQUENCE [LARGE SCALE GENOMIC DNA]</scope>
    <source>
        <strain evidence="2 3">DSM 14055</strain>
    </source>
</reference>
<dbReference type="OrthoDB" id="9787613at2"/>
<dbReference type="Proteomes" id="UP000441717">
    <property type="component" value="Unassembled WGS sequence"/>
</dbReference>
<dbReference type="InterPro" id="IPR039568">
    <property type="entry name" value="Peptidase_MA-like_dom"/>
</dbReference>
<dbReference type="AlphaFoldDB" id="A0A6N7IRI8"/>
<sequence>MLCLRLSGQLRGYLYGVFREMARAQVMLSTRHWLTLSSPHFIVRYQPEDAGSARLVLKTAERFYEPVFRDFPVAPSGKIPLIIHPSRESLNAAFGWPASESAMGVYWAGVIRILSPADWVEAKDPAQVEEIFVSAGPVAHELTHLVVDYQARGNVPRWFTEGLAQYEEYKLTGFRFSAVPEDLSDRPPYSFTAMDRDFDRLPDQNLAYRQSFSAVEYLVAVYGEKSLHTILTKLGQGWDMERALQAVTGLDLEGFTTAWRQWAGQNQTPQNPRVAGKSNFEAGIAVR</sequence>
<gene>
    <name evidence="2" type="ORF">GFC01_10385</name>
</gene>
<feature type="domain" description="Peptidase MA-like" evidence="1">
    <location>
        <begin position="136"/>
        <end position="262"/>
    </location>
</feature>
<accession>A0A6N7IRI8</accession>
<dbReference type="EMBL" id="WHYR01000026">
    <property type="protein sequence ID" value="MQL52660.1"/>
    <property type="molecule type" value="Genomic_DNA"/>
</dbReference>
<keyword evidence="3" id="KW-1185">Reference proteome</keyword>
<evidence type="ECO:0000313" key="3">
    <source>
        <dbReference type="Proteomes" id="UP000441717"/>
    </source>
</evidence>
<organism evidence="2 3">
    <name type="scientific">Desulfofundulus thermobenzoicus</name>
    <dbReference type="NCBI Taxonomy" id="29376"/>
    <lineage>
        <taxon>Bacteria</taxon>
        <taxon>Bacillati</taxon>
        <taxon>Bacillota</taxon>
        <taxon>Clostridia</taxon>
        <taxon>Eubacteriales</taxon>
        <taxon>Peptococcaceae</taxon>
        <taxon>Desulfofundulus</taxon>
    </lineage>
</organism>
<protein>
    <recommendedName>
        <fullName evidence="1">Peptidase MA-like domain-containing protein</fullName>
    </recommendedName>
</protein>
<name>A0A6N7IRI8_9FIRM</name>
<proteinExistence type="predicted"/>
<dbReference type="SUPFAM" id="SSF55486">
    <property type="entry name" value="Metalloproteases ('zincins'), catalytic domain"/>
    <property type="match status" value="1"/>
</dbReference>
<comment type="caution">
    <text evidence="2">The sequence shown here is derived from an EMBL/GenBank/DDBJ whole genome shotgun (WGS) entry which is preliminary data.</text>
</comment>
<evidence type="ECO:0000259" key="1">
    <source>
        <dbReference type="Pfam" id="PF13485"/>
    </source>
</evidence>
<dbReference type="Pfam" id="PF13485">
    <property type="entry name" value="Peptidase_MA_2"/>
    <property type="match status" value="1"/>
</dbReference>
<evidence type="ECO:0000313" key="2">
    <source>
        <dbReference type="EMBL" id="MQL52660.1"/>
    </source>
</evidence>